<dbReference type="Gene3D" id="1.10.287.130">
    <property type="match status" value="1"/>
</dbReference>
<feature type="domain" description="Response regulatory" evidence="12">
    <location>
        <begin position="718"/>
        <end position="833"/>
    </location>
</feature>
<dbReference type="CDD" id="cd00082">
    <property type="entry name" value="HisKA"/>
    <property type="match status" value="1"/>
</dbReference>
<dbReference type="PROSITE" id="PS50109">
    <property type="entry name" value="HIS_KIN"/>
    <property type="match status" value="2"/>
</dbReference>
<dbReference type="InterPro" id="IPR036890">
    <property type="entry name" value="HATPase_C_sf"/>
</dbReference>
<dbReference type="InterPro" id="IPR001789">
    <property type="entry name" value="Sig_transdc_resp-reg_receiver"/>
</dbReference>
<dbReference type="PANTHER" id="PTHR43547:SF2">
    <property type="entry name" value="HYBRID SIGNAL TRANSDUCTION HISTIDINE KINASE C"/>
    <property type="match status" value="1"/>
</dbReference>
<feature type="transmembrane region" description="Helical" evidence="10">
    <location>
        <begin position="408"/>
        <end position="425"/>
    </location>
</feature>
<evidence type="ECO:0000256" key="10">
    <source>
        <dbReference type="SAM" id="Phobius"/>
    </source>
</evidence>
<keyword evidence="10" id="KW-0472">Membrane</keyword>
<feature type="transmembrane region" description="Helical" evidence="10">
    <location>
        <begin position="248"/>
        <end position="266"/>
    </location>
</feature>
<keyword evidence="5" id="KW-0547">Nucleotide-binding</keyword>
<evidence type="ECO:0000256" key="8">
    <source>
        <dbReference type="ARBA" id="ARBA00023012"/>
    </source>
</evidence>
<dbReference type="SMART" id="SM00387">
    <property type="entry name" value="HATPase_c"/>
    <property type="match status" value="2"/>
</dbReference>
<reference evidence="14" key="1">
    <citation type="journal article" date="2019" name="Int. J. Syst. Evol. Microbiol.">
        <title>The Global Catalogue of Microorganisms (GCM) 10K type strain sequencing project: providing services to taxonomists for standard genome sequencing and annotation.</title>
        <authorList>
            <consortium name="The Broad Institute Genomics Platform"/>
            <consortium name="The Broad Institute Genome Sequencing Center for Infectious Disease"/>
            <person name="Wu L."/>
            <person name="Ma J."/>
        </authorList>
    </citation>
    <scope>NUCLEOTIDE SEQUENCE [LARGE SCALE GENOMIC DNA]</scope>
    <source>
        <strain evidence="14">CGMCC 4.1641</strain>
    </source>
</reference>
<dbReference type="PROSITE" id="PS50110">
    <property type="entry name" value="RESPONSE_REGULATORY"/>
    <property type="match status" value="1"/>
</dbReference>
<evidence type="ECO:0000313" key="14">
    <source>
        <dbReference type="Proteomes" id="UP001595755"/>
    </source>
</evidence>
<dbReference type="Gene3D" id="3.40.50.2300">
    <property type="match status" value="1"/>
</dbReference>
<dbReference type="PANTHER" id="PTHR43547">
    <property type="entry name" value="TWO-COMPONENT HISTIDINE KINASE"/>
    <property type="match status" value="1"/>
</dbReference>
<keyword evidence="10" id="KW-1133">Transmembrane helix</keyword>
<dbReference type="InterPro" id="IPR003594">
    <property type="entry name" value="HATPase_dom"/>
</dbReference>
<dbReference type="InterPro" id="IPR036097">
    <property type="entry name" value="HisK_dim/P_sf"/>
</dbReference>
<dbReference type="InterPro" id="IPR004358">
    <property type="entry name" value="Sig_transdc_His_kin-like_C"/>
</dbReference>
<keyword evidence="10" id="KW-0812">Transmembrane</keyword>
<evidence type="ECO:0000256" key="7">
    <source>
        <dbReference type="ARBA" id="ARBA00022840"/>
    </source>
</evidence>
<accession>A0ABV8S690</accession>
<dbReference type="PRINTS" id="PR00344">
    <property type="entry name" value="BCTRLSENSOR"/>
</dbReference>
<dbReference type="EC" id="2.7.13.3" evidence="2"/>
<feature type="transmembrane region" description="Helical" evidence="10">
    <location>
        <begin position="317"/>
        <end position="336"/>
    </location>
</feature>
<dbReference type="Pfam" id="PF06580">
    <property type="entry name" value="His_kinase"/>
    <property type="match status" value="1"/>
</dbReference>
<feature type="transmembrane region" description="Helical" evidence="10">
    <location>
        <begin position="377"/>
        <end position="396"/>
    </location>
</feature>
<comment type="catalytic activity">
    <reaction evidence="1">
        <text>ATP + protein L-histidine = ADP + protein N-phospho-L-histidine.</text>
        <dbReference type="EC" id="2.7.13.3"/>
    </reaction>
</comment>
<evidence type="ECO:0000256" key="5">
    <source>
        <dbReference type="ARBA" id="ARBA00022741"/>
    </source>
</evidence>
<evidence type="ECO:0000313" key="13">
    <source>
        <dbReference type="EMBL" id="MFC4303041.1"/>
    </source>
</evidence>
<dbReference type="Pfam" id="PF00512">
    <property type="entry name" value="HisKA"/>
    <property type="match status" value="1"/>
</dbReference>
<protein>
    <recommendedName>
        <fullName evidence="2">histidine kinase</fullName>
        <ecNumber evidence="2">2.7.13.3</ecNumber>
    </recommendedName>
</protein>
<evidence type="ECO:0000259" key="11">
    <source>
        <dbReference type="PROSITE" id="PS50109"/>
    </source>
</evidence>
<dbReference type="SMART" id="SM00388">
    <property type="entry name" value="HisKA"/>
    <property type="match status" value="1"/>
</dbReference>
<dbReference type="EMBL" id="JBHSED010000007">
    <property type="protein sequence ID" value="MFC4303041.1"/>
    <property type="molecule type" value="Genomic_DNA"/>
</dbReference>
<sequence>MLRYFHQTGDGQGNDVGARVKIGLLSGIIIFFLLLQLSMLLSGEAPRRSPPVQNGLLDATGWSFSEDGLMYLDGSWSFYPNELADPLQLPVEGSVEMKVPHDWRNDAIGQNAFGNGTYEALVLLPPNAPSVIGVKVTNIRMAHRLYINGELLHENGNPSESKEGYRPLNTPYTVYMAPAGDRLHIVIQASNFKYYQGGIAQSILIGDPQDISRYAATSFGIGLSGFYMTASFGLYALFIYLMRTRERMYMYAGLFFLAVSLSAATADEKVMMVLLDGLPFELHYKLQDFSLCASLLLLFAFFRTVEPTFLSNRVYRAAAMPLLLYTASIILLPYEWYVQGKMIMSVYLAALCVLSIVRWLALLRRAPKDGGRRGERWLMLFTVLFVSSSLVSYYMHLDQVVSGKLISSVSYFSFIFTINLFLALCSTNMMKRSEELSDQLWRANELKNDFLQRTSHELKTPLHGIRNLAEHLSRHEGSFASEQQRQLGLIADTTERLSYIVNDLIDASRLKDASLHMHMTAVDLSAVVEHVFQIVAFQLGGKPISLVNRVPVGTFVRADEQRLQQIVYNLASNAVKYSSEGLVSASVGIDADESKLTISDQGIGIAETEWELVFQDTYRSEAPGQPLSEGMGLGLFISRELARKMGGDLYVAASRPGEGTDIVLKLNASESPSSVGELPPVIHEANSYDAGRLVAASRESESPDETERGENDGIDRKTLLLVDDDPANIEVLKLILQQDYRLLTAFNGEAALEILERRHVDLLIADLIMPGMSGIELTRRVRQRNPALSVPIIIATAHALDSQMQLAYQAGATDYVAKPFGPGEIRKRVQLLLQLSATMEAALGHERAFLAAQIKPHFLYNALNNIIALCYEEPERAAELLALLSRHLRRMFQQESVAHTVSLRQELDMVNAYIEIEKLRFEERLLFAVDLDPGLPLESQHVKTLLIQPLVENAVCHGIFNKLGAGTVTLRLKRLPEHLQIVVEDDGVGMKPEQVDLLLAGQADRGVGLTNVRRRIDAIRGASFELRSKVGSGTTCILKLPLE</sequence>
<dbReference type="GO" id="GO:0005524">
    <property type="term" value="F:ATP binding"/>
    <property type="evidence" value="ECO:0007669"/>
    <property type="project" value="UniProtKB-KW"/>
</dbReference>
<dbReference type="SUPFAM" id="SSF49785">
    <property type="entry name" value="Galactose-binding domain-like"/>
    <property type="match status" value="1"/>
</dbReference>
<organism evidence="13 14">
    <name type="scientific">Cohnella boryungensis</name>
    <dbReference type="NCBI Taxonomy" id="768479"/>
    <lineage>
        <taxon>Bacteria</taxon>
        <taxon>Bacillati</taxon>
        <taxon>Bacillota</taxon>
        <taxon>Bacilli</taxon>
        <taxon>Bacillales</taxon>
        <taxon>Paenibacillaceae</taxon>
        <taxon>Cohnella</taxon>
    </lineage>
</organism>
<dbReference type="SUPFAM" id="SSF47384">
    <property type="entry name" value="Homodimeric domain of signal transducing histidine kinase"/>
    <property type="match status" value="1"/>
</dbReference>
<dbReference type="InterPro" id="IPR010559">
    <property type="entry name" value="Sig_transdc_His_kin_internal"/>
</dbReference>
<proteinExistence type="predicted"/>
<keyword evidence="8" id="KW-0902">Two-component regulatory system</keyword>
<feature type="modified residue" description="4-aspartylphosphate" evidence="9">
    <location>
        <position position="766"/>
    </location>
</feature>
<feature type="domain" description="Histidine kinase" evidence="11">
    <location>
        <begin position="946"/>
        <end position="1043"/>
    </location>
</feature>
<keyword evidence="6" id="KW-0418">Kinase</keyword>
<dbReference type="Gene3D" id="3.30.565.10">
    <property type="entry name" value="Histidine kinase-like ATPase, C-terminal domain"/>
    <property type="match status" value="2"/>
</dbReference>
<gene>
    <name evidence="13" type="ORF">ACFO1S_06225</name>
</gene>
<feature type="transmembrane region" description="Helical" evidence="10">
    <location>
        <begin position="342"/>
        <end position="361"/>
    </location>
</feature>
<keyword evidence="7 13" id="KW-0067">ATP-binding</keyword>
<dbReference type="InterPro" id="IPR011623">
    <property type="entry name" value="7TMR_DISM_rcpt_extracell_dom1"/>
</dbReference>
<evidence type="ECO:0000256" key="2">
    <source>
        <dbReference type="ARBA" id="ARBA00012438"/>
    </source>
</evidence>
<dbReference type="InterPro" id="IPR011006">
    <property type="entry name" value="CheY-like_superfamily"/>
</dbReference>
<evidence type="ECO:0000256" key="4">
    <source>
        <dbReference type="ARBA" id="ARBA00022679"/>
    </source>
</evidence>
<feature type="transmembrane region" description="Helical" evidence="10">
    <location>
        <begin position="219"/>
        <end position="241"/>
    </location>
</feature>
<dbReference type="InterPro" id="IPR008979">
    <property type="entry name" value="Galactose-bd-like_sf"/>
</dbReference>
<dbReference type="Pfam" id="PF07695">
    <property type="entry name" value="7TMR-DISM_7TM"/>
    <property type="match status" value="1"/>
</dbReference>
<comment type="caution">
    <text evidence="13">The sequence shown here is derived from an EMBL/GenBank/DDBJ whole genome shotgun (WGS) entry which is preliminary data.</text>
</comment>
<dbReference type="InterPro" id="IPR003661">
    <property type="entry name" value="HisK_dim/P_dom"/>
</dbReference>
<name>A0ABV8S690_9BACL</name>
<evidence type="ECO:0000256" key="6">
    <source>
        <dbReference type="ARBA" id="ARBA00022777"/>
    </source>
</evidence>
<dbReference type="SMART" id="SM00448">
    <property type="entry name" value="REC"/>
    <property type="match status" value="1"/>
</dbReference>
<dbReference type="SUPFAM" id="SSF52172">
    <property type="entry name" value="CheY-like"/>
    <property type="match status" value="1"/>
</dbReference>
<dbReference type="Gene3D" id="2.60.120.260">
    <property type="entry name" value="Galactose-binding domain-like"/>
    <property type="match status" value="1"/>
</dbReference>
<dbReference type="InterPro" id="IPR005467">
    <property type="entry name" value="His_kinase_dom"/>
</dbReference>
<evidence type="ECO:0000256" key="3">
    <source>
        <dbReference type="ARBA" id="ARBA00022553"/>
    </source>
</evidence>
<dbReference type="CDD" id="cd17546">
    <property type="entry name" value="REC_hyHK_CKI1_RcsC-like"/>
    <property type="match status" value="1"/>
</dbReference>
<keyword evidence="3 9" id="KW-0597">Phosphoprotein</keyword>
<dbReference type="RefSeq" id="WP_204606167.1">
    <property type="nucleotide sequence ID" value="NZ_JBHSED010000007.1"/>
</dbReference>
<dbReference type="Proteomes" id="UP001595755">
    <property type="component" value="Unassembled WGS sequence"/>
</dbReference>
<feature type="transmembrane region" description="Helical" evidence="10">
    <location>
        <begin position="20"/>
        <end position="41"/>
    </location>
</feature>
<evidence type="ECO:0000259" key="12">
    <source>
        <dbReference type="PROSITE" id="PS50110"/>
    </source>
</evidence>
<evidence type="ECO:0000256" key="1">
    <source>
        <dbReference type="ARBA" id="ARBA00000085"/>
    </source>
</evidence>
<evidence type="ECO:0000256" key="9">
    <source>
        <dbReference type="PROSITE-ProRule" id="PRU00169"/>
    </source>
</evidence>
<dbReference type="Pfam" id="PF00072">
    <property type="entry name" value="Response_reg"/>
    <property type="match status" value="1"/>
</dbReference>
<feature type="domain" description="Histidine kinase" evidence="11">
    <location>
        <begin position="453"/>
        <end position="670"/>
    </location>
</feature>
<dbReference type="SUPFAM" id="SSF55874">
    <property type="entry name" value="ATPase domain of HSP90 chaperone/DNA topoisomerase II/histidine kinase"/>
    <property type="match status" value="2"/>
</dbReference>
<keyword evidence="4" id="KW-0808">Transferase</keyword>
<keyword evidence="14" id="KW-1185">Reference proteome</keyword>
<dbReference type="Pfam" id="PF02518">
    <property type="entry name" value="HATPase_c"/>
    <property type="match status" value="2"/>
</dbReference>